<protein>
    <submittedName>
        <fullName evidence="12">Chromatin assembly factor 1 subunit B</fullName>
    </submittedName>
</protein>
<dbReference type="EMBL" id="NBIV01000022">
    <property type="protein sequence ID" value="PXF47613.1"/>
    <property type="molecule type" value="Genomic_DNA"/>
</dbReference>
<accession>A0A2V3IZY4</accession>
<dbReference type="GO" id="GO:0006335">
    <property type="term" value="P:DNA replication-dependent chromatin assembly"/>
    <property type="evidence" value="ECO:0007669"/>
    <property type="project" value="InterPro"/>
</dbReference>
<reference evidence="12 13" key="1">
    <citation type="journal article" date="2018" name="Mol. Biol. Evol.">
        <title>Analysis of the draft genome of the red seaweed Gracilariopsis chorda provides insights into genome size evolution in Rhodophyta.</title>
        <authorList>
            <person name="Lee J."/>
            <person name="Yang E.C."/>
            <person name="Graf L."/>
            <person name="Yang J.H."/>
            <person name="Qiu H."/>
            <person name="Zel Zion U."/>
            <person name="Chan C.X."/>
            <person name="Stephens T.G."/>
            <person name="Weber A.P.M."/>
            <person name="Boo G.H."/>
            <person name="Boo S.M."/>
            <person name="Kim K.M."/>
            <person name="Shin Y."/>
            <person name="Jung M."/>
            <person name="Lee S.J."/>
            <person name="Yim H.S."/>
            <person name="Lee J.H."/>
            <person name="Bhattacharya D."/>
            <person name="Yoon H.S."/>
        </authorList>
    </citation>
    <scope>NUCLEOTIDE SEQUENCE [LARGE SCALE GENOMIC DNA]</scope>
    <source>
        <strain evidence="12 13">SKKU-2015</strain>
        <tissue evidence="12">Whole body</tissue>
    </source>
</reference>
<evidence type="ECO:0000256" key="5">
    <source>
        <dbReference type="ARBA" id="ARBA00022763"/>
    </source>
</evidence>
<evidence type="ECO:0000256" key="1">
    <source>
        <dbReference type="ARBA" id="ARBA00004123"/>
    </source>
</evidence>
<dbReference type="PROSITE" id="PS00678">
    <property type="entry name" value="WD_REPEATS_1"/>
    <property type="match status" value="1"/>
</dbReference>
<feature type="compositionally biased region" description="Basic and acidic residues" evidence="10">
    <location>
        <begin position="542"/>
        <end position="556"/>
    </location>
</feature>
<keyword evidence="7" id="KW-0234">DNA repair</keyword>
<dbReference type="Gene3D" id="2.130.10.10">
    <property type="entry name" value="YVTN repeat-like/Quinoprotein amine dehydrogenase"/>
    <property type="match status" value="3"/>
</dbReference>
<feature type="compositionally biased region" description="Low complexity" evidence="10">
    <location>
        <begin position="678"/>
        <end position="695"/>
    </location>
</feature>
<keyword evidence="5" id="KW-0227">DNA damage</keyword>
<comment type="similarity">
    <text evidence="2">Belongs to the WD repeat HIR1 family.</text>
</comment>
<evidence type="ECO:0000313" key="12">
    <source>
        <dbReference type="EMBL" id="PXF47613.1"/>
    </source>
</evidence>
<organism evidence="12 13">
    <name type="scientific">Gracilariopsis chorda</name>
    <dbReference type="NCBI Taxonomy" id="448386"/>
    <lineage>
        <taxon>Eukaryota</taxon>
        <taxon>Rhodophyta</taxon>
        <taxon>Florideophyceae</taxon>
        <taxon>Rhodymeniophycidae</taxon>
        <taxon>Gracilariales</taxon>
        <taxon>Gracilariaceae</taxon>
        <taxon>Gracilariopsis</taxon>
    </lineage>
</organism>
<feature type="compositionally biased region" description="Polar residues" evidence="10">
    <location>
        <begin position="728"/>
        <end position="740"/>
    </location>
</feature>
<dbReference type="InterPro" id="IPR045145">
    <property type="entry name" value="PTHR15271"/>
</dbReference>
<sequence>MHAKAIEIAWHDHSSIWSLHLSPENRLVTAGGDKVARIWKIHSDPHSLISTPTNSHPQPTSSQPVVEWLCDLRAHTTTVNIARFTHDGSSIATGADQGEIVLWTLEQPYQHPQQQQSQHPLPLGMQDLGKERWTRQATLRAHVQDVLDLAWSCDASKLVSASVDNAIMIWDVKNPSKTPVTLRNHANFVQGVCIDPFSRLIASLGNDRTFRVFTTSNANNWYQVAHVSNMQDAKLFMDDSRFKNCFRRLAWSPDGSVVACPSGVHFPPAKRQFAVHIFARNQWFQPAAQCGGMTKPAVAARFSPVLYELRRNTRSAEGVQPHIAPSPFAKFTYRMILAVLCADRVLFYDTECFQRPFASVKGLHIAEHTDLAWSDDGQTLAVSSSDGYVGLVCFAPGELGDKLSTKNTPPWLQRQEQVCTPFRSTSKSSQRTTVTLVRPMPSRSSDRSPSRAAELQQRPASPPRELPSAHNGNVPHPKSILSTVGPTQPLQDPAGAASKSSTTAQGFRISMKRPADVTASVQNKSCDHSKLETYSSPVADHSSTRESRAEDEKKTEIVSNDLQGPRPSSSCAPSIGQNQGPSGPGESKMNYETSAIQSEKGEVSTTPQGREKQMCNQSAGSCIPADEKCVRTTVVNSSGKEISADPEASVKHKVITKSKPTQPASMLQEMTDSKRRFFSAARSKSSESSSKTEAPTPKRRTKTKQVQMTLMAFQSSSSTTSTPHPTPNAQRESVGVNASPQKRRLAERSIPAQASKPPRGENNGSGGDHIQTSDDEQRKRRKQTPSEVIEIV</sequence>
<dbReference type="InterPro" id="IPR015943">
    <property type="entry name" value="WD40/YVTN_repeat-like_dom_sf"/>
</dbReference>
<evidence type="ECO:0000256" key="10">
    <source>
        <dbReference type="SAM" id="MobiDB-lite"/>
    </source>
</evidence>
<comment type="caution">
    <text evidence="12">The sequence shown here is derived from an EMBL/GenBank/DDBJ whole genome shotgun (WGS) entry which is preliminary data.</text>
</comment>
<dbReference type="SUPFAM" id="SSF50978">
    <property type="entry name" value="WD40 repeat-like"/>
    <property type="match status" value="1"/>
</dbReference>
<dbReference type="OrthoDB" id="71227at2759"/>
<comment type="subcellular location">
    <subcellularLocation>
        <location evidence="1">Nucleus</location>
    </subcellularLocation>
</comment>
<dbReference type="InterPro" id="IPR001680">
    <property type="entry name" value="WD40_rpt"/>
</dbReference>
<feature type="region of interest" description="Disordered" evidence="10">
    <location>
        <begin position="404"/>
        <end position="792"/>
    </location>
</feature>
<dbReference type="SMART" id="SM00320">
    <property type="entry name" value="WD40"/>
    <property type="match status" value="5"/>
</dbReference>
<evidence type="ECO:0000256" key="7">
    <source>
        <dbReference type="ARBA" id="ARBA00023204"/>
    </source>
</evidence>
<dbReference type="PANTHER" id="PTHR15271">
    <property type="entry name" value="CHROMATIN ASSEMBLY FACTOR 1 SUBUNIT B"/>
    <property type="match status" value="1"/>
</dbReference>
<keyword evidence="6" id="KW-0156">Chromatin regulator</keyword>
<feature type="domain" description="CAF1B/HIR1 beta-propeller" evidence="11">
    <location>
        <begin position="1"/>
        <end position="399"/>
    </location>
</feature>
<dbReference type="PANTHER" id="PTHR15271:SF4">
    <property type="entry name" value="CHROMATIN ASSEMBLY FACTOR 1 SUBUNIT B"/>
    <property type="match status" value="1"/>
</dbReference>
<dbReference type="GO" id="GO:0006281">
    <property type="term" value="P:DNA repair"/>
    <property type="evidence" value="ECO:0007669"/>
    <property type="project" value="UniProtKB-KW"/>
</dbReference>
<dbReference type="InterPro" id="IPR019775">
    <property type="entry name" value="WD40_repeat_CS"/>
</dbReference>
<evidence type="ECO:0000256" key="8">
    <source>
        <dbReference type="ARBA" id="ARBA00023242"/>
    </source>
</evidence>
<evidence type="ECO:0000259" key="11">
    <source>
        <dbReference type="Pfam" id="PF24105"/>
    </source>
</evidence>
<evidence type="ECO:0000256" key="3">
    <source>
        <dbReference type="ARBA" id="ARBA00022574"/>
    </source>
</evidence>
<dbReference type="PROSITE" id="PS50082">
    <property type="entry name" value="WD_REPEATS_2"/>
    <property type="match status" value="2"/>
</dbReference>
<evidence type="ECO:0000313" key="13">
    <source>
        <dbReference type="Proteomes" id="UP000247409"/>
    </source>
</evidence>
<feature type="compositionally biased region" description="Polar residues" evidence="10">
    <location>
        <begin position="590"/>
        <end position="620"/>
    </location>
</feature>
<feature type="compositionally biased region" description="Polar residues" evidence="10">
    <location>
        <begin position="658"/>
        <end position="670"/>
    </location>
</feature>
<name>A0A2V3IZY4_9FLOR</name>
<feature type="repeat" description="WD" evidence="9">
    <location>
        <begin position="72"/>
        <end position="106"/>
    </location>
</feature>
<dbReference type="PROSITE" id="PS50294">
    <property type="entry name" value="WD_REPEATS_REGION"/>
    <property type="match status" value="2"/>
</dbReference>
<gene>
    <name evidence="12" type="ORF">BWQ96_02592</name>
</gene>
<feature type="compositionally biased region" description="Polar residues" evidence="10">
    <location>
        <begin position="405"/>
        <end position="435"/>
    </location>
</feature>
<evidence type="ECO:0000256" key="9">
    <source>
        <dbReference type="PROSITE-ProRule" id="PRU00221"/>
    </source>
</evidence>
<feature type="repeat" description="WD" evidence="9">
    <location>
        <begin position="139"/>
        <end position="180"/>
    </location>
</feature>
<dbReference type="InterPro" id="IPR055410">
    <property type="entry name" value="Beta-prop_CAF1B_HIR1"/>
</dbReference>
<keyword evidence="13" id="KW-1185">Reference proteome</keyword>
<evidence type="ECO:0000256" key="6">
    <source>
        <dbReference type="ARBA" id="ARBA00022853"/>
    </source>
</evidence>
<proteinExistence type="inferred from homology"/>
<keyword evidence="4" id="KW-0677">Repeat</keyword>
<dbReference type="InterPro" id="IPR036322">
    <property type="entry name" value="WD40_repeat_dom_sf"/>
</dbReference>
<keyword evidence="8" id="KW-0539">Nucleus</keyword>
<dbReference type="Proteomes" id="UP000247409">
    <property type="component" value="Unassembled WGS sequence"/>
</dbReference>
<feature type="compositionally biased region" description="Polar residues" evidence="10">
    <location>
        <begin position="704"/>
        <end position="714"/>
    </location>
</feature>
<dbReference type="GO" id="GO:0005634">
    <property type="term" value="C:nucleus"/>
    <property type="evidence" value="ECO:0007669"/>
    <property type="project" value="UniProtKB-SubCell"/>
</dbReference>
<evidence type="ECO:0000256" key="2">
    <source>
        <dbReference type="ARBA" id="ARBA00007306"/>
    </source>
</evidence>
<feature type="compositionally biased region" description="Polar residues" evidence="10">
    <location>
        <begin position="557"/>
        <end position="581"/>
    </location>
</feature>
<keyword evidence="3 9" id="KW-0853">WD repeat</keyword>
<feature type="compositionally biased region" description="Polar residues" evidence="10">
    <location>
        <begin position="480"/>
        <end position="490"/>
    </location>
</feature>
<dbReference type="GO" id="GO:0033186">
    <property type="term" value="C:CAF-1 complex"/>
    <property type="evidence" value="ECO:0007669"/>
    <property type="project" value="TreeGrafter"/>
</dbReference>
<evidence type="ECO:0000256" key="4">
    <source>
        <dbReference type="ARBA" id="ARBA00022737"/>
    </source>
</evidence>
<dbReference type="GO" id="GO:0006334">
    <property type="term" value="P:nucleosome assembly"/>
    <property type="evidence" value="ECO:0007669"/>
    <property type="project" value="TreeGrafter"/>
</dbReference>
<dbReference type="AlphaFoldDB" id="A0A2V3IZY4"/>
<dbReference type="STRING" id="448386.A0A2V3IZY4"/>
<dbReference type="Pfam" id="PF24105">
    <property type="entry name" value="Beta-prop_CAF1B_HIR1"/>
    <property type="match status" value="1"/>
</dbReference>